<dbReference type="SMART" id="SM00487">
    <property type="entry name" value="DEXDc"/>
    <property type="match status" value="1"/>
</dbReference>
<keyword evidence="1" id="KW-0378">Hydrolase</keyword>
<dbReference type="Pfam" id="PF00271">
    <property type="entry name" value="Helicase_C"/>
    <property type="match status" value="1"/>
</dbReference>
<dbReference type="Proteomes" id="UP000017081">
    <property type="component" value="Unassembled WGS sequence"/>
</dbReference>
<dbReference type="STRING" id="1319815.HMPREF0202_01672"/>
<dbReference type="AlphaFoldDB" id="U7V9N1"/>
<dbReference type="PANTHER" id="PTHR10799">
    <property type="entry name" value="SNF2/RAD54 HELICASE FAMILY"/>
    <property type="match status" value="1"/>
</dbReference>
<dbReference type="InterPro" id="IPR014001">
    <property type="entry name" value="Helicase_ATP-bd"/>
</dbReference>
<dbReference type="InterPro" id="IPR000330">
    <property type="entry name" value="SNF2_N"/>
</dbReference>
<evidence type="ECO:0000256" key="1">
    <source>
        <dbReference type="ARBA" id="ARBA00022801"/>
    </source>
</evidence>
<dbReference type="InterPro" id="IPR027417">
    <property type="entry name" value="P-loop_NTPase"/>
</dbReference>
<dbReference type="PROSITE" id="PS51192">
    <property type="entry name" value="HELICASE_ATP_BIND_1"/>
    <property type="match status" value="1"/>
</dbReference>
<dbReference type="PATRIC" id="fig|1319815.3.peg.1612"/>
<dbReference type="Gene3D" id="3.40.50.300">
    <property type="entry name" value="P-loop containing nucleotide triphosphate hydrolases"/>
    <property type="match status" value="1"/>
</dbReference>
<evidence type="ECO:0000259" key="2">
    <source>
        <dbReference type="PROSITE" id="PS51192"/>
    </source>
</evidence>
<protein>
    <recommendedName>
        <fullName evidence="6">Protein, SNF2 family</fullName>
    </recommendedName>
</protein>
<dbReference type="Pfam" id="PF00176">
    <property type="entry name" value="SNF2-rel_dom"/>
    <property type="match status" value="1"/>
</dbReference>
<dbReference type="SMART" id="SM00490">
    <property type="entry name" value="HELICc"/>
    <property type="match status" value="1"/>
</dbReference>
<dbReference type="CDD" id="cd18793">
    <property type="entry name" value="SF2_C_SNF"/>
    <property type="match status" value="1"/>
</dbReference>
<dbReference type="InterPro" id="IPR038718">
    <property type="entry name" value="SNF2-like_sf"/>
</dbReference>
<dbReference type="GO" id="GO:0005524">
    <property type="term" value="F:ATP binding"/>
    <property type="evidence" value="ECO:0007669"/>
    <property type="project" value="InterPro"/>
</dbReference>
<accession>U7V9N1</accession>
<dbReference type="HOGENOM" id="CLU_000315_21_3_0"/>
<evidence type="ECO:0000259" key="3">
    <source>
        <dbReference type="PROSITE" id="PS51194"/>
    </source>
</evidence>
<evidence type="ECO:0000313" key="4">
    <source>
        <dbReference type="EMBL" id="ERT68427.1"/>
    </source>
</evidence>
<dbReference type="EMBL" id="AXZF01000066">
    <property type="protein sequence ID" value="ERT68427.1"/>
    <property type="molecule type" value="Genomic_DNA"/>
</dbReference>
<feature type="domain" description="Helicase ATP-binding" evidence="2">
    <location>
        <begin position="473"/>
        <end position="629"/>
    </location>
</feature>
<proteinExistence type="predicted"/>
<evidence type="ECO:0000313" key="5">
    <source>
        <dbReference type="Proteomes" id="UP000017081"/>
    </source>
</evidence>
<gene>
    <name evidence="4" type="ORF">HMPREF0202_01672</name>
</gene>
<dbReference type="eggNOG" id="COG0553">
    <property type="taxonomic scope" value="Bacteria"/>
</dbReference>
<sequence>MREKGMESNLKKINESLFFTLTCDEVGTYVSLVDSNGDIVENTAEYEISDENDLKIIDLIQEIKEDSFFSGWDNEKNELYIDENIEILDYLKSSKKVVTGDMNPIKWVLSGNKIVLKINFVEDDFDLCEGKLLLNGEKDFRIVSDNYVLSEDTLYWIDLPKDTIHILKEMESKFSKPELEKYLTLASSFGSGIEIECLDYEVVEDGNLKPVQELIIEKISQDNSLYLKIGASISTIDYEFLKAHNLDRALVIKDDLKRVEITKVEAAYLDETVEEIVKNIVKHQKNLKIKSSFYVDGNFIILQEKLAREFVTQELLQLAGKYKVVGTDNLKKYSVKAVKPKVVGNFKHGIDFLEGDVHLEIEGEKFSIVDVLNSFKKDSYIVLSDGTNALINRKYMEKLERVFKDNGKSNVKISFFDLPIIDDLIEDKVLANEIKKTKSFYRGINQIENYNAPTPSINATLREYQEYGYKWLRYLMDNSLGGCLADDMGLGKTLQAITLITSLHLTPKRKTLIIMPKSLIYNWESEIRKFSPDLKCGIYYGNFRDKTIFNNVEVIITTYGTVRNDIEYLKEMKFDLIVLDESQNIKNVNAQTTKAVMLLDSKYRLALSGTPIENNLGELYSLFRFLNPSMFGTLDEFNYHYANPIQKENDKEAIEELKKKIYPFILRRVKKEVLKDLPDKIEKTLFIGMNPEQKRLYEERRAYYYGMINSQIKTQGLGKTQFYILQALNELRQLTSCPEMKNPNVLSSKREVLINNVQDAVENGHKVLIFTNYIKSIESITSDLRKRGIKYLEMTGATKDRQGLVNLFQKDKKYKVFVMTLKTGGVGLNLTAADTIFIYDPWWNKTVENQAVDRAYRLGQDRTVFSYKLILKDTIEEKILKLQESKSQLLDNLISDEGATLKTLTEKDIEFILGE</sequence>
<dbReference type="GO" id="GO:0016787">
    <property type="term" value="F:hydrolase activity"/>
    <property type="evidence" value="ECO:0007669"/>
    <property type="project" value="UniProtKB-KW"/>
</dbReference>
<comment type="caution">
    <text evidence="4">The sequence shown here is derived from an EMBL/GenBank/DDBJ whole genome shotgun (WGS) entry which is preliminary data.</text>
</comment>
<keyword evidence="5" id="KW-1185">Reference proteome</keyword>
<organism evidence="4 5">
    <name type="scientific">Cetobacterium somerae ATCC BAA-474</name>
    <dbReference type="NCBI Taxonomy" id="1319815"/>
    <lineage>
        <taxon>Bacteria</taxon>
        <taxon>Fusobacteriati</taxon>
        <taxon>Fusobacteriota</taxon>
        <taxon>Fusobacteriia</taxon>
        <taxon>Fusobacteriales</taxon>
        <taxon>Fusobacteriaceae</taxon>
        <taxon>Cetobacterium</taxon>
    </lineage>
</organism>
<dbReference type="Gene3D" id="3.40.50.10810">
    <property type="entry name" value="Tandem AAA-ATPase domain"/>
    <property type="match status" value="1"/>
</dbReference>
<feature type="domain" description="Helicase C-terminal" evidence="3">
    <location>
        <begin position="753"/>
        <end position="894"/>
    </location>
</feature>
<dbReference type="SUPFAM" id="SSF52540">
    <property type="entry name" value="P-loop containing nucleoside triphosphate hydrolases"/>
    <property type="match status" value="2"/>
</dbReference>
<dbReference type="CDD" id="cd18012">
    <property type="entry name" value="DEXQc_arch_SWI2_SNF2"/>
    <property type="match status" value="1"/>
</dbReference>
<dbReference type="PROSITE" id="PS51194">
    <property type="entry name" value="HELICASE_CTER"/>
    <property type="match status" value="1"/>
</dbReference>
<reference evidence="4 5" key="1">
    <citation type="submission" date="2013-08" db="EMBL/GenBank/DDBJ databases">
        <authorList>
            <person name="Weinstock G."/>
            <person name="Sodergren E."/>
            <person name="Wylie T."/>
            <person name="Fulton L."/>
            <person name="Fulton R."/>
            <person name="Fronick C."/>
            <person name="O'Laughlin M."/>
            <person name="Godfrey J."/>
            <person name="Miner T."/>
            <person name="Herter B."/>
            <person name="Appelbaum E."/>
            <person name="Cordes M."/>
            <person name="Lek S."/>
            <person name="Wollam A."/>
            <person name="Pepin K.H."/>
            <person name="Palsikar V.B."/>
            <person name="Mitreva M."/>
            <person name="Wilson R.K."/>
        </authorList>
    </citation>
    <scope>NUCLEOTIDE SEQUENCE [LARGE SCALE GENOMIC DNA]</scope>
    <source>
        <strain evidence="4 5">ATCC BAA-474</strain>
    </source>
</reference>
<name>U7V9N1_9FUSO</name>
<dbReference type="InterPro" id="IPR049730">
    <property type="entry name" value="SNF2/RAD54-like_C"/>
</dbReference>
<evidence type="ECO:0008006" key="6">
    <source>
        <dbReference type="Google" id="ProtNLM"/>
    </source>
</evidence>
<dbReference type="InterPro" id="IPR001650">
    <property type="entry name" value="Helicase_C-like"/>
</dbReference>